<gene>
    <name evidence="3" type="ORF">ACFPB0_05815</name>
</gene>
<keyword evidence="3" id="KW-0378">Hydrolase</keyword>
<sequence>MIRHYLAAAASAGLLLSACATTGSAPAPQPPAASSIITAGAIEAHIRFLADDLLEGRDTGTRGYDIAAAYVESHFRLLGLEPGASDGSYHEPVPLQNMMADPARARLAINGEALEHGTDFIISAHATRDESAISADAVFAGYGIVAPGLGLDSYDGLDVEGRIVVVLAGAPGDLPSDVAAHLSNNRTKAEFAAERGASGVIVIMADGLTRFPFSRLAAMAANPRPAMTVAAAASPASIEVSAVVGTASAEHLFEGSGRDFSQIVDAALAGEELESFALNTHIEVAQATTREPVVSANVIGVLPGSDPALSAETVVVTAHLDHIGICQPMAENAICNGALDNASGTAAMLESARALVEGPRPARTVVFIALTAEEKGLLGSAHVAANPTPAMGRMVANINLDMPVMLYEFSDVIAFGAEHSTLGPVTAQAVARAGVSLAPDPIPEQSLFVRSDHYNFVREGVPSIFLMTGFSSPDPEDDEGAAFLRFLGGNYHAPGDDLSQPLRFDQGAKFALINYEIISAVANTSETPRWNDDSFFMQ</sequence>
<dbReference type="InterPro" id="IPR046450">
    <property type="entry name" value="PA_dom_sf"/>
</dbReference>
<dbReference type="GO" id="GO:0016787">
    <property type="term" value="F:hydrolase activity"/>
    <property type="evidence" value="ECO:0007669"/>
    <property type="project" value="UniProtKB-KW"/>
</dbReference>
<dbReference type="PANTHER" id="PTHR12147">
    <property type="entry name" value="METALLOPEPTIDASE M28 FAMILY MEMBER"/>
    <property type="match status" value="1"/>
</dbReference>
<organism evidence="3 4">
    <name type="scientific">Glycocaulis abyssi</name>
    <dbReference type="NCBI Taxonomy" id="1433403"/>
    <lineage>
        <taxon>Bacteria</taxon>
        <taxon>Pseudomonadati</taxon>
        <taxon>Pseudomonadota</taxon>
        <taxon>Alphaproteobacteria</taxon>
        <taxon>Maricaulales</taxon>
        <taxon>Maricaulaceae</taxon>
        <taxon>Glycocaulis</taxon>
    </lineage>
</organism>
<evidence type="ECO:0000313" key="3">
    <source>
        <dbReference type="EMBL" id="MFC4724802.1"/>
    </source>
</evidence>
<comment type="caution">
    <text evidence="3">The sequence shown here is derived from an EMBL/GenBank/DDBJ whole genome shotgun (WGS) entry which is preliminary data.</text>
</comment>
<dbReference type="InterPro" id="IPR007484">
    <property type="entry name" value="Peptidase_M28"/>
</dbReference>
<proteinExistence type="predicted"/>
<dbReference type="Gene3D" id="3.40.630.10">
    <property type="entry name" value="Zn peptidases"/>
    <property type="match status" value="1"/>
</dbReference>
<feature type="signal peptide" evidence="1">
    <location>
        <begin position="1"/>
        <end position="20"/>
    </location>
</feature>
<dbReference type="EC" id="3.4.-.-" evidence="3"/>
<keyword evidence="1" id="KW-0732">Signal</keyword>
<keyword evidence="4" id="KW-1185">Reference proteome</keyword>
<evidence type="ECO:0000259" key="2">
    <source>
        <dbReference type="Pfam" id="PF04389"/>
    </source>
</evidence>
<name>A0ABV9N8W9_9PROT</name>
<dbReference type="Pfam" id="PF04389">
    <property type="entry name" value="Peptidase_M28"/>
    <property type="match status" value="1"/>
</dbReference>
<evidence type="ECO:0000256" key="1">
    <source>
        <dbReference type="SAM" id="SignalP"/>
    </source>
</evidence>
<dbReference type="PROSITE" id="PS51257">
    <property type="entry name" value="PROKAR_LIPOPROTEIN"/>
    <property type="match status" value="1"/>
</dbReference>
<dbReference type="PANTHER" id="PTHR12147:SF26">
    <property type="entry name" value="PEPTIDASE M28 DOMAIN-CONTAINING PROTEIN"/>
    <property type="match status" value="1"/>
</dbReference>
<reference evidence="4" key="1">
    <citation type="journal article" date="2019" name="Int. J. Syst. Evol. Microbiol.">
        <title>The Global Catalogue of Microorganisms (GCM) 10K type strain sequencing project: providing services to taxonomists for standard genome sequencing and annotation.</title>
        <authorList>
            <consortium name="The Broad Institute Genomics Platform"/>
            <consortium name="The Broad Institute Genome Sequencing Center for Infectious Disease"/>
            <person name="Wu L."/>
            <person name="Ma J."/>
        </authorList>
    </citation>
    <scope>NUCLEOTIDE SEQUENCE [LARGE SCALE GENOMIC DNA]</scope>
    <source>
        <strain evidence="4">CCUG 62981</strain>
    </source>
</reference>
<dbReference type="EMBL" id="JBHSGQ010000002">
    <property type="protein sequence ID" value="MFC4724802.1"/>
    <property type="molecule type" value="Genomic_DNA"/>
</dbReference>
<dbReference type="SUPFAM" id="SSF53187">
    <property type="entry name" value="Zn-dependent exopeptidases"/>
    <property type="match status" value="1"/>
</dbReference>
<evidence type="ECO:0000313" key="4">
    <source>
        <dbReference type="Proteomes" id="UP001596024"/>
    </source>
</evidence>
<dbReference type="SUPFAM" id="SSF52025">
    <property type="entry name" value="PA domain"/>
    <property type="match status" value="1"/>
</dbReference>
<feature type="chain" id="PRO_5046595768" evidence="1">
    <location>
        <begin position="21"/>
        <end position="538"/>
    </location>
</feature>
<accession>A0ABV9N8W9</accession>
<dbReference type="Gene3D" id="3.50.30.30">
    <property type="match status" value="1"/>
</dbReference>
<dbReference type="RefSeq" id="WP_371393978.1">
    <property type="nucleotide sequence ID" value="NZ_CP163421.1"/>
</dbReference>
<protein>
    <submittedName>
        <fullName evidence="3">M28 family metallopeptidase</fullName>
        <ecNumber evidence="3">3.4.-.-</ecNumber>
    </submittedName>
</protein>
<dbReference type="CDD" id="cd04820">
    <property type="entry name" value="PA_M28_1_1"/>
    <property type="match status" value="1"/>
</dbReference>
<dbReference type="Proteomes" id="UP001596024">
    <property type="component" value="Unassembled WGS sequence"/>
</dbReference>
<dbReference type="InterPro" id="IPR045175">
    <property type="entry name" value="M28_fam"/>
</dbReference>
<feature type="domain" description="Peptidase M28" evidence="2">
    <location>
        <begin position="297"/>
        <end position="500"/>
    </location>
</feature>